<gene>
    <name evidence="10" type="primary">apeB</name>
    <name evidence="13" type="ORF">PV517_29460</name>
</gene>
<evidence type="ECO:0000256" key="11">
    <source>
        <dbReference type="RuleBase" id="RU004386"/>
    </source>
</evidence>
<feature type="binding site" evidence="10">
    <location>
        <position position="157"/>
    </location>
    <ligand>
        <name>Zn(2+)</name>
        <dbReference type="ChEBI" id="CHEBI:29105"/>
    </ligand>
</feature>
<feature type="binding site" evidence="10">
    <location>
        <position position="408"/>
    </location>
    <ligand>
        <name>Zn(2+)</name>
        <dbReference type="ChEBI" id="CHEBI:29105"/>
    </ligand>
</feature>
<comment type="caution">
    <text evidence="13">The sequence shown here is derived from an EMBL/GenBank/DDBJ whole genome shotgun (WGS) entry which is preliminary data.</text>
</comment>
<dbReference type="PANTHER" id="PTHR28570">
    <property type="entry name" value="ASPARTYL AMINOPEPTIDASE"/>
    <property type="match status" value="1"/>
</dbReference>
<evidence type="ECO:0000256" key="10">
    <source>
        <dbReference type="HAMAP-Rule" id="MF_00467"/>
    </source>
</evidence>
<accession>A0ABU4LAH7</accession>
<dbReference type="Gene3D" id="2.30.250.10">
    <property type="entry name" value="Aminopeptidase i, Domain 2"/>
    <property type="match status" value="1"/>
</dbReference>
<evidence type="ECO:0000256" key="1">
    <source>
        <dbReference type="ARBA" id="ARBA00001947"/>
    </source>
</evidence>
<dbReference type="SUPFAM" id="SSF53187">
    <property type="entry name" value="Zn-dependent exopeptidases"/>
    <property type="match status" value="1"/>
</dbReference>
<evidence type="ECO:0000256" key="5">
    <source>
        <dbReference type="ARBA" id="ARBA00022670"/>
    </source>
</evidence>
<protein>
    <recommendedName>
        <fullName evidence="3 10">Probable M18 family aminopeptidase 2</fullName>
        <ecNumber evidence="10">3.4.11.-</ecNumber>
    </recommendedName>
</protein>
<evidence type="ECO:0000313" key="13">
    <source>
        <dbReference type="EMBL" id="MDX2912786.1"/>
    </source>
</evidence>
<evidence type="ECO:0000256" key="7">
    <source>
        <dbReference type="ARBA" id="ARBA00022801"/>
    </source>
</evidence>
<comment type="similarity">
    <text evidence="2 10 11">Belongs to the peptidase M18 family.</text>
</comment>
<evidence type="ECO:0000313" key="14">
    <source>
        <dbReference type="Proteomes" id="UP001271723"/>
    </source>
</evidence>
<dbReference type="GO" id="GO:0004177">
    <property type="term" value="F:aminopeptidase activity"/>
    <property type="evidence" value="ECO:0007669"/>
    <property type="project" value="UniProtKB-KW"/>
</dbReference>
<dbReference type="HAMAP" id="MF_00467">
    <property type="entry name" value="Aminopeptidase_M18_2"/>
    <property type="match status" value="1"/>
</dbReference>
<dbReference type="Gene3D" id="3.40.630.10">
    <property type="entry name" value="Zn peptidases"/>
    <property type="match status" value="1"/>
</dbReference>
<evidence type="ECO:0000256" key="8">
    <source>
        <dbReference type="ARBA" id="ARBA00022833"/>
    </source>
</evidence>
<keyword evidence="6 10" id="KW-0479">Metal-binding</keyword>
<dbReference type="InterPro" id="IPR023358">
    <property type="entry name" value="Peptidase_M18_dom2"/>
</dbReference>
<dbReference type="InterPro" id="IPR022984">
    <property type="entry name" value="M18_aminopeptidase_2"/>
</dbReference>
<sequence length="432" mass="46146">MRTPPRFDRGHTDDLMTFLASSPTPYHAVASAAEKLEKAGFRQVSETDAWDGSLGGRYVLRGGAIIAWYVPQGAHPHTPFRIVGAHTDSPNLRVKPRPDSGAHGWRQVAVEIYGGPLLNSWLDRDLGIAGRLSLRDGTSRLVNVDRPLLRVPQLAIHLDRNVTSDGLKLDKQRHLQPVWGLGDDVHDGDLIAFLEEEAGLPKGEVTGWDLMTHPVEAPAYLGRDKELLAGPRMDNLLSVHAGTAALAAVAGSGDDLPYIPVLAAFDHEENGSQSDTGADGPLLGGVLERSVLARGGSYEDRARAFAGSVCLSSDTGHAVHPNYAERHDPTHHPRADAGPILKVNVNNRYATDGSGRAVFAAACEKAGVPFQTFVSNNSMPCGTTIGPITAARHGIRTVDIGVAILSMHSVRELCGAKDPYLLANALVAFLEG</sequence>
<dbReference type="NCBIfam" id="NF002759">
    <property type="entry name" value="PRK02813.1"/>
    <property type="match status" value="1"/>
</dbReference>
<feature type="binding site" evidence="10">
    <location>
        <position position="86"/>
    </location>
    <ligand>
        <name>Zn(2+)</name>
        <dbReference type="ChEBI" id="CHEBI:29105"/>
    </ligand>
</feature>
<comment type="cofactor">
    <cofactor evidence="1 10 12">
        <name>Zn(2+)</name>
        <dbReference type="ChEBI" id="CHEBI:29105"/>
    </cofactor>
</comment>
<dbReference type="Proteomes" id="UP001271723">
    <property type="component" value="Unassembled WGS sequence"/>
</dbReference>
<keyword evidence="5 10" id="KW-0645">Protease</keyword>
<evidence type="ECO:0000256" key="9">
    <source>
        <dbReference type="ARBA" id="ARBA00023049"/>
    </source>
</evidence>
<dbReference type="InterPro" id="IPR001948">
    <property type="entry name" value="Peptidase_M18"/>
</dbReference>
<keyword evidence="14" id="KW-1185">Reference proteome</keyword>
<evidence type="ECO:0000256" key="6">
    <source>
        <dbReference type="ARBA" id="ARBA00022723"/>
    </source>
</evidence>
<dbReference type="RefSeq" id="WP_086760043.1">
    <property type="nucleotide sequence ID" value="NZ_JARAVY010000012.1"/>
</dbReference>
<keyword evidence="4 10" id="KW-0031">Aminopeptidase</keyword>
<dbReference type="PANTHER" id="PTHR28570:SF3">
    <property type="entry name" value="ASPARTYL AMINOPEPTIDASE"/>
    <property type="match status" value="1"/>
</dbReference>
<evidence type="ECO:0000256" key="4">
    <source>
        <dbReference type="ARBA" id="ARBA00022438"/>
    </source>
</evidence>
<organism evidence="13 14">
    <name type="scientific">Streptomyces griseiscabiei</name>
    <dbReference type="NCBI Taxonomy" id="2993540"/>
    <lineage>
        <taxon>Bacteria</taxon>
        <taxon>Bacillati</taxon>
        <taxon>Actinomycetota</taxon>
        <taxon>Actinomycetes</taxon>
        <taxon>Kitasatosporales</taxon>
        <taxon>Streptomycetaceae</taxon>
        <taxon>Streptomyces</taxon>
    </lineage>
</organism>
<evidence type="ECO:0000256" key="3">
    <source>
        <dbReference type="ARBA" id="ARBA00014897"/>
    </source>
</evidence>
<dbReference type="PRINTS" id="PR00932">
    <property type="entry name" value="AMINO1PTASE"/>
</dbReference>
<reference evidence="13 14" key="1">
    <citation type="journal article" date="2023" name="Microb. Genom.">
        <title>Mesoterricola silvestris gen. nov., sp. nov., Mesoterricola sediminis sp. nov., Geothrix oryzae sp. nov., Geothrix edaphica sp. nov., Geothrix rubra sp. nov., and Geothrix limicola sp. nov., six novel members of Acidobacteriota isolated from soils.</title>
        <authorList>
            <person name="Weisberg A.J."/>
            <person name="Pearce E."/>
            <person name="Kramer C.G."/>
            <person name="Chang J.H."/>
            <person name="Clarke C.R."/>
        </authorList>
    </citation>
    <scope>NUCLEOTIDE SEQUENCE [LARGE SCALE GENOMIC DNA]</scope>
    <source>
        <strain evidence="13 14">NRRL_B-2795</strain>
    </source>
</reference>
<dbReference type="EC" id="3.4.11.-" evidence="10"/>
<dbReference type="CDD" id="cd05658">
    <property type="entry name" value="M18_DAP"/>
    <property type="match status" value="1"/>
</dbReference>
<proteinExistence type="inferred from homology"/>
<keyword evidence="7 10" id="KW-0378">Hydrolase</keyword>
<evidence type="ECO:0000256" key="12">
    <source>
        <dbReference type="RuleBase" id="RU004387"/>
    </source>
</evidence>
<dbReference type="Pfam" id="PF02127">
    <property type="entry name" value="Peptidase_M18"/>
    <property type="match status" value="1"/>
</dbReference>
<dbReference type="SUPFAM" id="SSF101821">
    <property type="entry name" value="Aminopeptidase/glucanase lid domain"/>
    <property type="match status" value="1"/>
</dbReference>
<name>A0ABU4LAH7_9ACTN</name>
<evidence type="ECO:0000256" key="2">
    <source>
        <dbReference type="ARBA" id="ARBA00008290"/>
    </source>
</evidence>
<keyword evidence="9 10" id="KW-0482">Metalloprotease</keyword>
<dbReference type="EMBL" id="JARAVY010000012">
    <property type="protein sequence ID" value="MDX2912786.1"/>
    <property type="molecule type" value="Genomic_DNA"/>
</dbReference>
<keyword evidence="8 10" id="KW-0862">Zinc</keyword>